<organism evidence="1 2">
    <name type="scientific">Porphyromonas gingivalis</name>
    <name type="common">Bacteroides gingivalis</name>
    <dbReference type="NCBI Taxonomy" id="837"/>
    <lineage>
        <taxon>Bacteria</taxon>
        <taxon>Pseudomonadati</taxon>
        <taxon>Bacteroidota</taxon>
        <taxon>Bacteroidia</taxon>
        <taxon>Bacteroidales</taxon>
        <taxon>Porphyromonadaceae</taxon>
        <taxon>Porphyromonas</taxon>
    </lineage>
</organism>
<dbReference type="RefSeq" id="WP_271912109.1">
    <property type="nucleotide sequence ID" value="NZ_CP116613.1"/>
</dbReference>
<dbReference type="EMBL" id="CP116613">
    <property type="protein sequence ID" value="WCF98427.1"/>
    <property type="molecule type" value="Genomic_DNA"/>
</dbReference>
<evidence type="ECO:0000313" key="2">
    <source>
        <dbReference type="Proteomes" id="UP001179540"/>
    </source>
</evidence>
<evidence type="ECO:0008006" key="3">
    <source>
        <dbReference type="Google" id="ProtNLM"/>
    </source>
</evidence>
<gene>
    <name evidence="1" type="ORF">NY149_07880</name>
</gene>
<reference evidence="1" key="1">
    <citation type="submission" date="2023-01" db="EMBL/GenBank/DDBJ databases">
        <title>Phages are important unrecognized players in the ecology of the oral pathogen Porphyromonas gingivalis.</title>
        <authorList>
            <person name="Matrishin C.B."/>
            <person name="Kauffman K.M."/>
        </authorList>
    </citation>
    <scope>NUCLEOTIDE SEQUENCE</scope>
    <source>
        <strain evidence="1">HG1691old</strain>
    </source>
</reference>
<evidence type="ECO:0000313" key="1">
    <source>
        <dbReference type="EMBL" id="WCF98427.1"/>
    </source>
</evidence>
<dbReference type="AlphaFoldDB" id="A0AAE9X9R0"/>
<protein>
    <recommendedName>
        <fullName evidence="3">Restriction endonuclease</fullName>
    </recommendedName>
</protein>
<sequence length="225" mass="26829">MEILNRLIGELKEALQYFKQRTKYKYYGDRFEEWVVMHSNISKDGMPGTGGGTSPFWRLLEWRGDKYVNGYYPVSSSAPDLLLECISNESKKYLPGELIAVECKWRSTVNFFIPKSDAEKYEKYFRTNKTRYRVKHLFYLFGFGWSDNAPESVYIIPSTALYEYDENTFEITFPNGELIKDKKIRMEDYKMKFKNLIYTVPENRKHLSYQTKSFDTKKKDEPMQR</sequence>
<dbReference type="Proteomes" id="UP001179540">
    <property type="component" value="Chromosome"/>
</dbReference>
<name>A0AAE9X9R0_PORGN</name>
<proteinExistence type="predicted"/>
<accession>A0AAE9X9R0</accession>